<dbReference type="Gene3D" id="3.40.50.1970">
    <property type="match status" value="1"/>
</dbReference>
<dbReference type="EMBL" id="CP001841">
    <property type="protein sequence ID" value="AEF80240.1"/>
    <property type="molecule type" value="Genomic_DNA"/>
</dbReference>
<keyword evidence="5" id="KW-0560">Oxidoreductase</keyword>
<evidence type="ECO:0000256" key="9">
    <source>
        <dbReference type="ARBA" id="ARBA00023264"/>
    </source>
</evidence>
<protein>
    <submittedName>
        <fullName evidence="10">Arabinose operon protein AraM</fullName>
    </submittedName>
</protein>
<keyword evidence="1" id="KW-0963">Cytoplasm</keyword>
<accession>F5YCA5</accession>
<dbReference type="InterPro" id="IPR032837">
    <property type="entry name" value="G1PDH"/>
</dbReference>
<evidence type="ECO:0000256" key="8">
    <source>
        <dbReference type="ARBA" id="ARBA00023209"/>
    </source>
</evidence>
<keyword evidence="3" id="KW-0479">Metal-binding</keyword>
<dbReference type="Gene3D" id="1.20.1090.10">
    <property type="entry name" value="Dehydroquinate synthase-like - alpha domain"/>
    <property type="match status" value="1"/>
</dbReference>
<reference evidence="10 11" key="2">
    <citation type="journal article" date="2011" name="ISME J.">
        <title>RNA-seq reveals cooperative metabolic interactions between two termite-gut spirochete species in co-culture.</title>
        <authorList>
            <person name="Rosenthal A.Z."/>
            <person name="Matson E.G."/>
            <person name="Eldar A."/>
            <person name="Leadbetter J.R."/>
        </authorList>
    </citation>
    <scope>NUCLEOTIDE SEQUENCE [LARGE SCALE GENOMIC DNA]</scope>
    <source>
        <strain evidence="11">ATCC BAA-888 / DSM 13862 / ZAS-9</strain>
    </source>
</reference>
<dbReference type="AlphaFoldDB" id="F5YCA5"/>
<evidence type="ECO:0000256" key="7">
    <source>
        <dbReference type="ARBA" id="ARBA00023098"/>
    </source>
</evidence>
<dbReference type="GO" id="GO:0046872">
    <property type="term" value="F:metal ion binding"/>
    <property type="evidence" value="ECO:0007669"/>
    <property type="project" value="UniProtKB-KW"/>
</dbReference>
<keyword evidence="2" id="KW-0444">Lipid biosynthesis</keyword>
<evidence type="ECO:0000256" key="2">
    <source>
        <dbReference type="ARBA" id="ARBA00022516"/>
    </source>
</evidence>
<dbReference type="RefSeq" id="WP_015711483.1">
    <property type="nucleotide sequence ID" value="NC_015577.1"/>
</dbReference>
<evidence type="ECO:0000313" key="10">
    <source>
        <dbReference type="EMBL" id="AEF80240.1"/>
    </source>
</evidence>
<evidence type="ECO:0000256" key="3">
    <source>
        <dbReference type="ARBA" id="ARBA00022723"/>
    </source>
</evidence>
<dbReference type="HOGENOM" id="CLU_038362_1_0_12"/>
<keyword evidence="4" id="KW-0521">NADP</keyword>
<dbReference type="PANTHER" id="PTHR43616">
    <property type="entry name" value="GLYCEROL DEHYDROGENASE"/>
    <property type="match status" value="1"/>
</dbReference>
<proteinExistence type="predicted"/>
<dbReference type="Proteomes" id="UP000009222">
    <property type="component" value="Chromosome"/>
</dbReference>
<dbReference type="InterPro" id="IPR016205">
    <property type="entry name" value="Glycerol_DH"/>
</dbReference>
<dbReference type="eggNOG" id="COG0371">
    <property type="taxonomic scope" value="Bacteria"/>
</dbReference>
<keyword evidence="9" id="KW-1208">Phospholipid metabolism</keyword>
<dbReference type="GO" id="GO:0008654">
    <property type="term" value="P:phospholipid biosynthetic process"/>
    <property type="evidence" value="ECO:0007669"/>
    <property type="project" value="UniProtKB-KW"/>
</dbReference>
<evidence type="ECO:0000256" key="5">
    <source>
        <dbReference type="ARBA" id="ARBA00023002"/>
    </source>
</evidence>
<dbReference type="STRING" id="545695.TREAZ_0464"/>
<dbReference type="GO" id="GO:0016614">
    <property type="term" value="F:oxidoreductase activity, acting on CH-OH group of donors"/>
    <property type="evidence" value="ECO:0007669"/>
    <property type="project" value="InterPro"/>
</dbReference>
<keyword evidence="11" id="KW-1185">Reference proteome</keyword>
<dbReference type="OrthoDB" id="9763580at2"/>
<evidence type="ECO:0000313" key="11">
    <source>
        <dbReference type="Proteomes" id="UP000009222"/>
    </source>
</evidence>
<gene>
    <name evidence="10" type="ordered locus">TREAZ_0464</name>
</gene>
<dbReference type="CDD" id="cd08175">
    <property type="entry name" value="G1PDH"/>
    <property type="match status" value="1"/>
</dbReference>
<evidence type="ECO:0000256" key="4">
    <source>
        <dbReference type="ARBA" id="ARBA00022857"/>
    </source>
</evidence>
<evidence type="ECO:0000256" key="1">
    <source>
        <dbReference type="ARBA" id="ARBA00022490"/>
    </source>
</evidence>
<evidence type="ECO:0000256" key="6">
    <source>
        <dbReference type="ARBA" id="ARBA00023027"/>
    </source>
</evidence>
<keyword evidence="7" id="KW-0443">Lipid metabolism</keyword>
<keyword evidence="8" id="KW-0594">Phospholipid biosynthesis</keyword>
<dbReference type="PANTHER" id="PTHR43616:SF5">
    <property type="entry name" value="GLYCEROL DEHYDROGENASE 1"/>
    <property type="match status" value="1"/>
</dbReference>
<name>F5YCA5_LEAAZ</name>
<dbReference type="KEGG" id="taz:TREAZ_0464"/>
<keyword evidence="6" id="KW-0520">NAD</keyword>
<reference evidence="11" key="1">
    <citation type="submission" date="2009-12" db="EMBL/GenBank/DDBJ databases">
        <title>Complete sequence of Treponema azotonutricium strain ZAS-9.</title>
        <authorList>
            <person name="Tetu S.G."/>
            <person name="Matson E."/>
            <person name="Ren Q."/>
            <person name="Seshadri R."/>
            <person name="Elbourne L."/>
            <person name="Hassan K.A."/>
            <person name="Durkin A."/>
            <person name="Radune D."/>
            <person name="Mohamoud Y."/>
            <person name="Shay R."/>
            <person name="Jin S."/>
            <person name="Zhang X."/>
            <person name="Lucey K."/>
            <person name="Ballor N.R."/>
            <person name="Ottesen E."/>
            <person name="Rosenthal R."/>
            <person name="Allen A."/>
            <person name="Leadbetter J.R."/>
            <person name="Paulsen I.T."/>
        </authorList>
    </citation>
    <scope>NUCLEOTIDE SEQUENCE [LARGE SCALE GENOMIC DNA]</scope>
    <source>
        <strain evidence="11">ATCC BAA-888 / DSM 13862 / ZAS-9</strain>
    </source>
</reference>
<organism evidence="10 11">
    <name type="scientific">Leadbettera azotonutricia (strain ATCC BAA-888 / DSM 13862 / ZAS-9)</name>
    <name type="common">Treponema azotonutricium</name>
    <dbReference type="NCBI Taxonomy" id="545695"/>
    <lineage>
        <taxon>Bacteria</taxon>
        <taxon>Pseudomonadati</taxon>
        <taxon>Spirochaetota</taxon>
        <taxon>Spirochaetia</taxon>
        <taxon>Spirochaetales</taxon>
        <taxon>Breznakiellaceae</taxon>
        <taxon>Leadbettera</taxon>
    </lineage>
</organism>
<dbReference type="SUPFAM" id="SSF56796">
    <property type="entry name" value="Dehydroquinate synthase-like"/>
    <property type="match status" value="1"/>
</dbReference>
<sequence length="460" mass="49535">MNENTLTALSLDDCINQADETKELLLKPGALDEIPGLLSKFFASRAVCVIADENTMKAAGKRVKDIIEDGGTKVAGMHIFPGEPRLHADYGHVRFLKNFMASLGGYPELVPIAVGSGTVNDLVKCAAYELRLPYLCVPTAASVDGFTPNGAALLLDGFKQTLPCTAPLALAADTEVIARAPAFLSSSGFGDLASKITAGTDWIVAEKAGAFGAPEAPARDPVCWSMIQINLMDNLQNSVNAVQGDGDAINTLFKSLAITGFAMQYMKNSRPVSGGEHLFSHVWEMEDLSMNGVPVTHGHKVTIGTLALTAFTETFFADPSGPPAIPKGFKRPSLEEREAEVSRAFDGSPAHDGIVKKSKEKFMDDKKAGIINEAFRDSWKDLRAKVLAKLLPYKELKELLAKAGCPVLPEAIGLARGYAIATARRAQMIRNRYGVIDIAWDMGAFEGILAKMEKSEIYLR</sequence>
<dbReference type="Pfam" id="PF13685">
    <property type="entry name" value="Fe-ADH_2"/>
    <property type="match status" value="1"/>
</dbReference>
<dbReference type="InParanoid" id="F5YCA5"/>